<dbReference type="PANTHER" id="PTHR10272:SF0">
    <property type="entry name" value="PLATELET-ACTIVATING FACTOR ACETYLHYDROLASE"/>
    <property type="match status" value="1"/>
</dbReference>
<name>A0A370HHL1_9HYPH</name>
<sequence>MTTNNLIEIALHIPTPDAARTVAYSPIRLDLAGRQPLELRLTAPASGHKLPIVILSHGYGPSNYLPSKDGYAPLAQFWAERGFAVIQPTHASSRVGGLPADTEGAPFFWRERVEEVRAILDRLIEVEEQAPAVAGRLDHGNIAAAGHSLGGHTVSLLLGARLHGEVFYDPRISGGILLTAPGRGGKDLTEENAARFPFFDLDFAHLVTPSLVVCGADDNPRFTSRGPEWHADAYHDGPGARALLTLHGVGHGLGGIAGLDAKETEVEVPDGLEATRRMTLAWLRTILGYDAAAWTSACAALAGPASALGQVEEKSSR</sequence>
<dbReference type="Proteomes" id="UP000254925">
    <property type="component" value="Unassembled WGS sequence"/>
</dbReference>
<gene>
    <name evidence="4" type="ORF">DES45_107136</name>
</gene>
<keyword evidence="2" id="KW-0442">Lipid degradation</keyword>
<dbReference type="PANTHER" id="PTHR10272">
    <property type="entry name" value="PLATELET-ACTIVATING FACTOR ACETYLHYDROLASE"/>
    <property type="match status" value="1"/>
</dbReference>
<keyword evidence="3" id="KW-0443">Lipid metabolism</keyword>
<evidence type="ECO:0000313" key="4">
    <source>
        <dbReference type="EMBL" id="RDI57219.1"/>
    </source>
</evidence>
<dbReference type="RefSeq" id="WP_114771449.1">
    <property type="nucleotide sequence ID" value="NZ_QQBB01000007.1"/>
</dbReference>
<dbReference type="GO" id="GO:0016042">
    <property type="term" value="P:lipid catabolic process"/>
    <property type="evidence" value="ECO:0007669"/>
    <property type="project" value="UniProtKB-KW"/>
</dbReference>
<accession>A0A370HHL1</accession>
<protein>
    <submittedName>
        <fullName evidence="4">Putative dienelactone hydrolase</fullName>
    </submittedName>
</protein>
<dbReference type="InterPro" id="IPR029058">
    <property type="entry name" value="AB_hydrolase_fold"/>
</dbReference>
<organism evidence="4 5">
    <name type="scientific">Microvirga subterranea</name>
    <dbReference type="NCBI Taxonomy" id="186651"/>
    <lineage>
        <taxon>Bacteria</taxon>
        <taxon>Pseudomonadati</taxon>
        <taxon>Pseudomonadota</taxon>
        <taxon>Alphaproteobacteria</taxon>
        <taxon>Hyphomicrobiales</taxon>
        <taxon>Methylobacteriaceae</taxon>
        <taxon>Microvirga</taxon>
    </lineage>
</organism>
<evidence type="ECO:0000256" key="2">
    <source>
        <dbReference type="ARBA" id="ARBA00022963"/>
    </source>
</evidence>
<evidence type="ECO:0000256" key="3">
    <source>
        <dbReference type="ARBA" id="ARBA00023098"/>
    </source>
</evidence>
<reference evidence="4 5" key="1">
    <citation type="submission" date="2018-07" db="EMBL/GenBank/DDBJ databases">
        <title>Genomic Encyclopedia of Type Strains, Phase IV (KMG-IV): sequencing the most valuable type-strain genomes for metagenomic binning, comparative biology and taxonomic classification.</title>
        <authorList>
            <person name="Goeker M."/>
        </authorList>
    </citation>
    <scope>NUCLEOTIDE SEQUENCE [LARGE SCALE GENOMIC DNA]</scope>
    <source>
        <strain evidence="4 5">DSM 14364</strain>
    </source>
</reference>
<dbReference type="SUPFAM" id="SSF53474">
    <property type="entry name" value="alpha/beta-Hydrolases"/>
    <property type="match status" value="1"/>
</dbReference>
<dbReference type="AlphaFoldDB" id="A0A370HHL1"/>
<dbReference type="GO" id="GO:0003847">
    <property type="term" value="F:1-alkyl-2-acetylglycerophosphocholine esterase activity"/>
    <property type="evidence" value="ECO:0007669"/>
    <property type="project" value="TreeGrafter"/>
</dbReference>
<evidence type="ECO:0000256" key="1">
    <source>
        <dbReference type="ARBA" id="ARBA00022801"/>
    </source>
</evidence>
<dbReference type="EMBL" id="QQBB01000007">
    <property type="protein sequence ID" value="RDI57219.1"/>
    <property type="molecule type" value="Genomic_DNA"/>
</dbReference>
<keyword evidence="5" id="KW-1185">Reference proteome</keyword>
<proteinExistence type="predicted"/>
<dbReference type="Gene3D" id="3.40.50.1820">
    <property type="entry name" value="alpha/beta hydrolase"/>
    <property type="match status" value="1"/>
</dbReference>
<evidence type="ECO:0000313" key="5">
    <source>
        <dbReference type="Proteomes" id="UP000254925"/>
    </source>
</evidence>
<comment type="caution">
    <text evidence="4">The sequence shown here is derived from an EMBL/GenBank/DDBJ whole genome shotgun (WGS) entry which is preliminary data.</text>
</comment>
<keyword evidence="1 4" id="KW-0378">Hydrolase</keyword>
<dbReference type="OrthoDB" id="339159at2"/>